<comment type="caution">
    <text evidence="8">The sequence shown here is derived from an EMBL/GenBank/DDBJ whole genome shotgun (WGS) entry which is preliminary data.</text>
</comment>
<dbReference type="InterPro" id="IPR012933">
    <property type="entry name" value="HicA_mRNA_interferase"/>
</dbReference>
<organism evidence="8 9">
    <name type="scientific">Segatella copri</name>
    <dbReference type="NCBI Taxonomy" id="165179"/>
    <lineage>
        <taxon>Bacteria</taxon>
        <taxon>Pseudomonadati</taxon>
        <taxon>Bacteroidota</taxon>
        <taxon>Bacteroidia</taxon>
        <taxon>Bacteroidales</taxon>
        <taxon>Prevotellaceae</taxon>
        <taxon>Segatella</taxon>
    </lineage>
</organism>
<gene>
    <name evidence="8" type="ORF">F7D20_02185</name>
</gene>
<dbReference type="AlphaFoldDB" id="A0A6A7W8K7"/>
<keyword evidence="9" id="KW-1185">Reference proteome</keyword>
<dbReference type="GO" id="GO:0003729">
    <property type="term" value="F:mRNA binding"/>
    <property type="evidence" value="ECO:0007669"/>
    <property type="project" value="InterPro"/>
</dbReference>
<evidence type="ECO:0000313" key="9">
    <source>
        <dbReference type="Proteomes" id="UP000384372"/>
    </source>
</evidence>
<evidence type="ECO:0000256" key="1">
    <source>
        <dbReference type="ARBA" id="ARBA00006620"/>
    </source>
</evidence>
<dbReference type="Pfam" id="PF07927">
    <property type="entry name" value="HicA_toxin"/>
    <property type="match status" value="1"/>
</dbReference>
<sequence>MKKYKVKDVLQMLKKDGWYLARTKGDHRQFKHPSKSGTVTIRGKESEVLNQFLLNSIWHQAGWK</sequence>
<dbReference type="RefSeq" id="WP_158462652.1">
    <property type="nucleotide sequence ID" value="NZ_VZAD01000020.1"/>
</dbReference>
<dbReference type="GO" id="GO:0004519">
    <property type="term" value="F:endonuclease activity"/>
    <property type="evidence" value="ECO:0007669"/>
    <property type="project" value="UniProtKB-KW"/>
</dbReference>
<evidence type="ECO:0000256" key="7">
    <source>
        <dbReference type="ARBA" id="ARBA00023016"/>
    </source>
</evidence>
<keyword evidence="2" id="KW-1277">Toxin-antitoxin system</keyword>
<dbReference type="EMBL" id="VZAD01000020">
    <property type="protein sequence ID" value="MQP10791.1"/>
    <property type="molecule type" value="Genomic_DNA"/>
</dbReference>
<comment type="similarity">
    <text evidence="1">Belongs to the HicA mRNA interferase family.</text>
</comment>
<keyword evidence="3" id="KW-0540">Nuclease</keyword>
<dbReference type="InterPro" id="IPR038570">
    <property type="entry name" value="HicA_sf"/>
</dbReference>
<proteinExistence type="inferred from homology"/>
<evidence type="ECO:0000256" key="4">
    <source>
        <dbReference type="ARBA" id="ARBA00022759"/>
    </source>
</evidence>
<evidence type="ECO:0000256" key="2">
    <source>
        <dbReference type="ARBA" id="ARBA00022649"/>
    </source>
</evidence>
<keyword evidence="5" id="KW-0378">Hydrolase</keyword>
<dbReference type="OrthoDB" id="9798547at2"/>
<evidence type="ECO:0000313" key="8">
    <source>
        <dbReference type="EMBL" id="MQP10791.1"/>
    </source>
</evidence>
<name>A0A6A7W8K7_9BACT</name>
<dbReference type="SUPFAM" id="SSF54786">
    <property type="entry name" value="YcfA/nrd intein domain"/>
    <property type="match status" value="1"/>
</dbReference>
<keyword evidence="7" id="KW-0346">Stress response</keyword>
<accession>A0A6A7W8K7</accession>
<evidence type="ECO:0000256" key="6">
    <source>
        <dbReference type="ARBA" id="ARBA00022884"/>
    </source>
</evidence>
<protein>
    <submittedName>
        <fullName evidence="8">Addiction module toxin, HicA family</fullName>
    </submittedName>
</protein>
<dbReference type="Proteomes" id="UP000384372">
    <property type="component" value="Unassembled WGS sequence"/>
</dbReference>
<keyword evidence="6" id="KW-0694">RNA-binding</keyword>
<dbReference type="Gene3D" id="3.30.920.30">
    <property type="entry name" value="Hypothetical protein"/>
    <property type="match status" value="1"/>
</dbReference>
<dbReference type="GO" id="GO:0016787">
    <property type="term" value="F:hydrolase activity"/>
    <property type="evidence" value="ECO:0007669"/>
    <property type="project" value="UniProtKB-KW"/>
</dbReference>
<reference evidence="8 9" key="1">
    <citation type="submission" date="2019-09" db="EMBL/GenBank/DDBJ databases">
        <title>Distinct polysaccharide growth profiles of human intestinal Prevotella copri isolates.</title>
        <authorList>
            <person name="Fehlner-Peach H."/>
            <person name="Magnabosco C."/>
            <person name="Raghavan V."/>
            <person name="Scher J.U."/>
            <person name="Tett A."/>
            <person name="Cox L.M."/>
            <person name="Gottsegen C."/>
            <person name="Watters A."/>
            <person name="Wiltshire- Gordon J.D."/>
            <person name="Segata N."/>
            <person name="Bonneau R."/>
            <person name="Littman D.R."/>
        </authorList>
    </citation>
    <scope>NUCLEOTIDE SEQUENCE [LARGE SCALE GENOMIC DNA]</scope>
    <source>
        <strain evidence="9">iAQ1173</strain>
    </source>
</reference>
<evidence type="ECO:0000256" key="5">
    <source>
        <dbReference type="ARBA" id="ARBA00022801"/>
    </source>
</evidence>
<evidence type="ECO:0000256" key="3">
    <source>
        <dbReference type="ARBA" id="ARBA00022722"/>
    </source>
</evidence>
<keyword evidence="4" id="KW-0255">Endonuclease</keyword>